<feature type="transmembrane region" description="Helical" evidence="9">
    <location>
        <begin position="272"/>
        <end position="296"/>
    </location>
</feature>
<dbReference type="InterPro" id="IPR000537">
    <property type="entry name" value="UbiA_prenyltransferase"/>
</dbReference>
<keyword evidence="7 9" id="KW-1133">Transmembrane helix</keyword>
<dbReference type="OrthoDB" id="3344514at2"/>
<sequence>MLKLSDFLAVSRAKFLTLTLVCLLLALAVGYYYSGWPPRSTLFLVTVVAIFAHVSVNALNEYMDYRSGLDFKTRKTAFSGGSGALVRNPRMARWALILALASLLIVMVAGLTIANEYSFSLLWLGIPGVLLILLYTKPLNQEPVLCLIAPGVGFGLLMTLGAAWVFARELNLMIWVLAVVVMLLVNNLLLLNQFPDCEADESVGRFHFPIMIGRRRSAWLFSGQLVLAYAIVIVAVWNQVIPDLSILALFSALLAPKLIKGVHRYADDIPQLVPFLGLNVALIHAFILLLALGIALD</sequence>
<gene>
    <name evidence="10" type="ORF">CWE06_07300</name>
</gene>
<feature type="transmembrane region" description="Helical" evidence="9">
    <location>
        <begin position="40"/>
        <end position="59"/>
    </location>
</feature>
<evidence type="ECO:0000256" key="6">
    <source>
        <dbReference type="ARBA" id="ARBA00022692"/>
    </source>
</evidence>
<dbReference type="GO" id="GO:0009234">
    <property type="term" value="P:menaquinone biosynthetic process"/>
    <property type="evidence" value="ECO:0007669"/>
    <property type="project" value="UniProtKB-UniPathway"/>
</dbReference>
<keyword evidence="4" id="KW-1003">Cell membrane</keyword>
<dbReference type="InterPro" id="IPR044878">
    <property type="entry name" value="UbiA_sf"/>
</dbReference>
<evidence type="ECO:0000256" key="2">
    <source>
        <dbReference type="ARBA" id="ARBA00004863"/>
    </source>
</evidence>
<comment type="pathway">
    <text evidence="2">Quinol/quinone metabolism; menaquinone biosynthesis.</text>
</comment>
<dbReference type="UniPathway" id="UPA00079"/>
<feature type="transmembrane region" description="Helical" evidence="9">
    <location>
        <begin position="94"/>
        <end position="113"/>
    </location>
</feature>
<evidence type="ECO:0000256" key="4">
    <source>
        <dbReference type="ARBA" id="ARBA00022475"/>
    </source>
</evidence>
<dbReference type="GO" id="GO:0004659">
    <property type="term" value="F:prenyltransferase activity"/>
    <property type="evidence" value="ECO:0007669"/>
    <property type="project" value="InterPro"/>
</dbReference>
<dbReference type="PANTHER" id="PTHR13929:SF0">
    <property type="entry name" value="UBIA PRENYLTRANSFERASE DOMAIN-CONTAINING PROTEIN 1"/>
    <property type="match status" value="1"/>
</dbReference>
<dbReference type="InterPro" id="IPR026046">
    <property type="entry name" value="UBIAD1"/>
</dbReference>
<keyword evidence="11" id="KW-1185">Reference proteome</keyword>
<evidence type="ECO:0000256" key="5">
    <source>
        <dbReference type="ARBA" id="ARBA00022679"/>
    </source>
</evidence>
<evidence type="ECO:0000256" key="8">
    <source>
        <dbReference type="ARBA" id="ARBA00023136"/>
    </source>
</evidence>
<comment type="caution">
    <text evidence="10">The sequence shown here is derived from an EMBL/GenBank/DDBJ whole genome shotgun (WGS) entry which is preliminary data.</text>
</comment>
<dbReference type="Gene3D" id="1.10.357.140">
    <property type="entry name" value="UbiA prenyltransferase"/>
    <property type="match status" value="1"/>
</dbReference>
<dbReference type="CDD" id="cd13962">
    <property type="entry name" value="PT_UbiA_UBIAD1"/>
    <property type="match status" value="1"/>
</dbReference>
<proteinExistence type="predicted"/>
<protein>
    <submittedName>
        <fullName evidence="10">1,4-dihydroxy-2-naphthoate prenyltransferase</fullName>
    </submittedName>
</protein>
<keyword evidence="8 9" id="KW-0472">Membrane</keyword>
<evidence type="ECO:0000256" key="1">
    <source>
        <dbReference type="ARBA" id="ARBA00004141"/>
    </source>
</evidence>
<feature type="transmembrane region" description="Helical" evidence="9">
    <location>
        <begin position="172"/>
        <end position="191"/>
    </location>
</feature>
<feature type="transmembrane region" description="Helical" evidence="9">
    <location>
        <begin position="218"/>
        <end position="238"/>
    </location>
</feature>
<name>A0A432VTJ8_9GAMM</name>
<dbReference type="PANTHER" id="PTHR13929">
    <property type="entry name" value="1,4-DIHYDROXY-2-NAPHTHOATE OCTAPRENYLTRANSFERASE"/>
    <property type="match status" value="1"/>
</dbReference>
<organism evidence="10 11">
    <name type="scientific">Aliidiomarina haloalkalitolerans</name>
    <dbReference type="NCBI Taxonomy" id="859059"/>
    <lineage>
        <taxon>Bacteria</taxon>
        <taxon>Pseudomonadati</taxon>
        <taxon>Pseudomonadota</taxon>
        <taxon>Gammaproteobacteria</taxon>
        <taxon>Alteromonadales</taxon>
        <taxon>Idiomarinaceae</taxon>
        <taxon>Aliidiomarina</taxon>
    </lineage>
</organism>
<evidence type="ECO:0000313" key="11">
    <source>
        <dbReference type="Proteomes" id="UP000288212"/>
    </source>
</evidence>
<comment type="subcellular location">
    <subcellularLocation>
        <location evidence="1">Membrane</location>
        <topology evidence="1">Multi-pass membrane protein</topology>
    </subcellularLocation>
</comment>
<dbReference type="Proteomes" id="UP000288212">
    <property type="component" value="Unassembled WGS sequence"/>
</dbReference>
<feature type="transmembrane region" description="Helical" evidence="9">
    <location>
        <begin position="143"/>
        <end position="166"/>
    </location>
</feature>
<dbReference type="AlphaFoldDB" id="A0A432VTJ8"/>
<feature type="transmembrane region" description="Helical" evidence="9">
    <location>
        <begin position="119"/>
        <end position="136"/>
    </location>
</feature>
<reference evidence="10 11" key="1">
    <citation type="journal article" date="2011" name="Front. Microbiol.">
        <title>Genomic signatures of strain selection and enhancement in Bacillus atrophaeus var. globigii, a historical biowarfare simulant.</title>
        <authorList>
            <person name="Gibbons H.S."/>
            <person name="Broomall S.M."/>
            <person name="McNew L.A."/>
            <person name="Daligault H."/>
            <person name="Chapman C."/>
            <person name="Bruce D."/>
            <person name="Karavis M."/>
            <person name="Krepps M."/>
            <person name="McGregor P.A."/>
            <person name="Hong C."/>
            <person name="Park K.H."/>
            <person name="Akmal A."/>
            <person name="Feldman A."/>
            <person name="Lin J.S."/>
            <person name="Chang W.E."/>
            <person name="Higgs B.W."/>
            <person name="Demirev P."/>
            <person name="Lindquist J."/>
            <person name="Liem A."/>
            <person name="Fochler E."/>
            <person name="Read T.D."/>
            <person name="Tapia R."/>
            <person name="Johnson S."/>
            <person name="Bishop-Lilly K.A."/>
            <person name="Detter C."/>
            <person name="Han C."/>
            <person name="Sozhamannan S."/>
            <person name="Rosenzweig C.N."/>
            <person name="Skowronski E.W."/>
        </authorList>
    </citation>
    <scope>NUCLEOTIDE SEQUENCE [LARGE SCALE GENOMIC DNA]</scope>
    <source>
        <strain evidence="10 11">AK5</strain>
    </source>
</reference>
<dbReference type="PIRSF" id="PIRSF005355">
    <property type="entry name" value="UBIAD1"/>
    <property type="match status" value="1"/>
</dbReference>
<keyword evidence="5 10" id="KW-0808">Transferase</keyword>
<dbReference type="Pfam" id="PF01040">
    <property type="entry name" value="UbiA"/>
    <property type="match status" value="1"/>
</dbReference>
<dbReference type="RefSeq" id="WP_126792654.1">
    <property type="nucleotide sequence ID" value="NZ_PIPI01000004.1"/>
</dbReference>
<evidence type="ECO:0000313" key="10">
    <source>
        <dbReference type="EMBL" id="RUO19834.1"/>
    </source>
</evidence>
<dbReference type="GO" id="GO:0042371">
    <property type="term" value="P:vitamin K biosynthetic process"/>
    <property type="evidence" value="ECO:0007669"/>
    <property type="project" value="TreeGrafter"/>
</dbReference>
<evidence type="ECO:0000256" key="7">
    <source>
        <dbReference type="ARBA" id="ARBA00022989"/>
    </source>
</evidence>
<evidence type="ECO:0000256" key="3">
    <source>
        <dbReference type="ARBA" id="ARBA00022428"/>
    </source>
</evidence>
<keyword evidence="3" id="KW-0474">Menaquinone biosynthesis</keyword>
<keyword evidence="6 9" id="KW-0812">Transmembrane</keyword>
<dbReference type="EMBL" id="PIPI01000004">
    <property type="protein sequence ID" value="RUO19834.1"/>
    <property type="molecule type" value="Genomic_DNA"/>
</dbReference>
<dbReference type="GO" id="GO:0016020">
    <property type="term" value="C:membrane"/>
    <property type="evidence" value="ECO:0007669"/>
    <property type="project" value="UniProtKB-SubCell"/>
</dbReference>
<accession>A0A432VTJ8</accession>
<evidence type="ECO:0000256" key="9">
    <source>
        <dbReference type="SAM" id="Phobius"/>
    </source>
</evidence>